<dbReference type="EMBL" id="CP121689">
    <property type="protein sequence ID" value="WZL75443.1"/>
    <property type="molecule type" value="Genomic_DNA"/>
</dbReference>
<dbReference type="Pfam" id="PF01904">
    <property type="entry name" value="DUF72"/>
    <property type="match status" value="1"/>
</dbReference>
<evidence type="ECO:0000313" key="1">
    <source>
        <dbReference type="EMBL" id="WZL75443.1"/>
    </source>
</evidence>
<protein>
    <submittedName>
        <fullName evidence="1">DUF72 domain-containing protein</fullName>
    </submittedName>
</protein>
<dbReference type="Gene3D" id="3.20.20.410">
    <property type="entry name" value="Protein of unknown function UPF0759"/>
    <property type="match status" value="1"/>
</dbReference>
<dbReference type="InterPro" id="IPR002763">
    <property type="entry name" value="DUF72"/>
</dbReference>
<keyword evidence="2" id="KW-1185">Reference proteome</keyword>
<gene>
    <name evidence="1" type="ORF">QBE54_07555</name>
</gene>
<evidence type="ECO:0000313" key="2">
    <source>
        <dbReference type="Proteomes" id="UP001461341"/>
    </source>
</evidence>
<reference evidence="1 2" key="1">
    <citation type="submission" date="2023-03" db="EMBL/GenBank/DDBJ databases">
        <title>Novel Species.</title>
        <authorList>
            <person name="Ma S."/>
        </authorList>
    </citation>
    <scope>NUCLEOTIDE SEQUENCE [LARGE SCALE GENOMIC DNA]</scope>
    <source>
        <strain evidence="1 2">B11</strain>
    </source>
</reference>
<dbReference type="PANTHER" id="PTHR30348">
    <property type="entry name" value="UNCHARACTERIZED PROTEIN YECE"/>
    <property type="match status" value="1"/>
</dbReference>
<proteinExistence type="predicted"/>
<dbReference type="RefSeq" id="WP_369017590.1">
    <property type="nucleotide sequence ID" value="NZ_CP121689.1"/>
</dbReference>
<dbReference type="InterPro" id="IPR036520">
    <property type="entry name" value="UPF0759_sf"/>
</dbReference>
<dbReference type="SUPFAM" id="SSF117396">
    <property type="entry name" value="TM1631-like"/>
    <property type="match status" value="1"/>
</dbReference>
<sequence length="245" mass="29189">MSGVFRVGTSGWTYEHWRGLFYPPELPQREWFAYYTGVFDTVEVNSSFYHLPRPSTVERWYQLAPPGFLFAVKGSRYITHLKRLQGVEEALNRFFEICSLFGEKLGPILFQFPPRMTFQRDVFAAFLELLEKEKHLYAFEFRNPSFFCDEVFEMLQKHNFCLCFADTPRYPYQEVLTASFVYLRLHGSQSLYTHCYSEEELQVWAEKIENWLTERDVYCYFDNDYQGYAISNALRLRELVLGKGE</sequence>
<organism evidence="1 2">
    <name type="scientific">Thermatribacter velox</name>
    <dbReference type="NCBI Taxonomy" id="3039681"/>
    <lineage>
        <taxon>Bacteria</taxon>
        <taxon>Pseudomonadati</taxon>
        <taxon>Atribacterota</taxon>
        <taxon>Atribacteria</taxon>
        <taxon>Atribacterales</taxon>
        <taxon>Thermatribacteraceae</taxon>
        <taxon>Thermatribacter</taxon>
    </lineage>
</organism>
<name>A0ABZ2Y8U7_9BACT</name>
<dbReference type="Proteomes" id="UP001461341">
    <property type="component" value="Chromosome"/>
</dbReference>
<dbReference type="PANTHER" id="PTHR30348:SF4">
    <property type="entry name" value="DUF72 DOMAIN-CONTAINING PROTEIN"/>
    <property type="match status" value="1"/>
</dbReference>
<accession>A0ABZ2Y8U7</accession>